<dbReference type="PRINTS" id="PR00120">
    <property type="entry name" value="HATPASE"/>
</dbReference>
<evidence type="ECO:0000256" key="8">
    <source>
        <dbReference type="SAM" id="Phobius"/>
    </source>
</evidence>
<dbReference type="SFLD" id="SFLDG00002">
    <property type="entry name" value="C1.7:_P-type_atpase_like"/>
    <property type="match status" value="1"/>
</dbReference>
<feature type="transmembrane region" description="Helical" evidence="8">
    <location>
        <begin position="218"/>
        <end position="239"/>
    </location>
</feature>
<dbReference type="Pfam" id="PF00690">
    <property type="entry name" value="Cation_ATPase_N"/>
    <property type="match status" value="1"/>
</dbReference>
<dbReference type="PROSITE" id="PS00154">
    <property type="entry name" value="ATPASE_E1_E2"/>
    <property type="match status" value="1"/>
</dbReference>
<dbReference type="InterPro" id="IPR018303">
    <property type="entry name" value="ATPase_P-typ_P_site"/>
</dbReference>
<reference evidence="10 11" key="1">
    <citation type="submission" date="2023-03" db="EMBL/GenBank/DDBJ databases">
        <title>Muricauda XX sp. nov. and Muricauda XXX sp. nov., two novel species isolated from Okinawa Trough.</title>
        <authorList>
            <person name="Cao W."/>
            <person name="Deng X."/>
        </authorList>
    </citation>
    <scope>NUCLEOTIDE SEQUENCE [LARGE SCALE GENOMIC DNA]</scope>
    <source>
        <strain evidence="10 11">334s03</strain>
    </source>
</reference>
<keyword evidence="6 8" id="KW-1133">Transmembrane helix</keyword>
<dbReference type="InterPro" id="IPR006068">
    <property type="entry name" value="ATPase_P-typ_cation-transptr_C"/>
</dbReference>
<feature type="transmembrane region" description="Helical" evidence="8">
    <location>
        <begin position="263"/>
        <end position="279"/>
    </location>
</feature>
<dbReference type="InterPro" id="IPR001757">
    <property type="entry name" value="P_typ_ATPase"/>
</dbReference>
<name>A0ABT5Y156_9FLAO</name>
<feature type="transmembrane region" description="Helical" evidence="8">
    <location>
        <begin position="704"/>
        <end position="723"/>
    </location>
</feature>
<dbReference type="InterPro" id="IPR059000">
    <property type="entry name" value="ATPase_P-type_domA"/>
</dbReference>
<keyword evidence="4" id="KW-0067">ATP-binding</keyword>
<evidence type="ECO:0000256" key="1">
    <source>
        <dbReference type="ARBA" id="ARBA00004141"/>
    </source>
</evidence>
<dbReference type="InterPro" id="IPR023214">
    <property type="entry name" value="HAD_sf"/>
</dbReference>
<evidence type="ECO:0000313" key="10">
    <source>
        <dbReference type="EMBL" id="MDF0717168.1"/>
    </source>
</evidence>
<evidence type="ECO:0000256" key="3">
    <source>
        <dbReference type="ARBA" id="ARBA00022741"/>
    </source>
</evidence>
<protein>
    <submittedName>
        <fullName evidence="10">Cation-translocating P-type ATPase</fullName>
    </submittedName>
</protein>
<dbReference type="SUPFAM" id="SSF81665">
    <property type="entry name" value="Calcium ATPase, transmembrane domain M"/>
    <property type="match status" value="1"/>
</dbReference>
<dbReference type="Gene3D" id="1.20.1110.10">
    <property type="entry name" value="Calcium-transporting ATPase, transmembrane domain"/>
    <property type="match status" value="2"/>
</dbReference>
<feature type="transmembrane region" description="Helical" evidence="8">
    <location>
        <begin position="658"/>
        <end position="677"/>
    </location>
</feature>
<dbReference type="SUPFAM" id="SSF81653">
    <property type="entry name" value="Calcium ATPase, transduction domain A"/>
    <property type="match status" value="1"/>
</dbReference>
<dbReference type="InterPro" id="IPR023299">
    <property type="entry name" value="ATPase_P-typ_cyto_dom_N"/>
</dbReference>
<dbReference type="InterPro" id="IPR008250">
    <property type="entry name" value="ATPase_P-typ_transduc_dom_A_sf"/>
</dbReference>
<dbReference type="Pfam" id="PF00689">
    <property type="entry name" value="Cation_ATPase_C"/>
    <property type="match status" value="1"/>
</dbReference>
<dbReference type="Gene3D" id="3.40.50.1000">
    <property type="entry name" value="HAD superfamily/HAD-like"/>
    <property type="match status" value="2"/>
</dbReference>
<evidence type="ECO:0000256" key="2">
    <source>
        <dbReference type="ARBA" id="ARBA00022692"/>
    </source>
</evidence>
<feature type="transmembrane region" description="Helical" evidence="8">
    <location>
        <begin position="805"/>
        <end position="826"/>
    </location>
</feature>
<dbReference type="RefSeq" id="WP_275616323.1">
    <property type="nucleotide sequence ID" value="NZ_JARFVB010000008.1"/>
</dbReference>
<gene>
    <name evidence="10" type="ORF">PY092_13475</name>
</gene>
<accession>A0ABT5Y156</accession>
<keyword evidence="2 8" id="KW-0812">Transmembrane</keyword>
<feature type="transmembrane region" description="Helical" evidence="8">
    <location>
        <begin position="42"/>
        <end position="61"/>
    </location>
</feature>
<dbReference type="SUPFAM" id="SSF56784">
    <property type="entry name" value="HAD-like"/>
    <property type="match status" value="1"/>
</dbReference>
<dbReference type="PRINTS" id="PR00119">
    <property type="entry name" value="CATATPASE"/>
</dbReference>
<organism evidence="10 11">
    <name type="scientific">Flagellimonas yonaguniensis</name>
    <dbReference type="NCBI Taxonomy" id="3031325"/>
    <lineage>
        <taxon>Bacteria</taxon>
        <taxon>Pseudomonadati</taxon>
        <taxon>Bacteroidota</taxon>
        <taxon>Flavobacteriia</taxon>
        <taxon>Flavobacteriales</taxon>
        <taxon>Flavobacteriaceae</taxon>
        <taxon>Flagellimonas</taxon>
    </lineage>
</organism>
<dbReference type="Gene3D" id="3.40.1110.10">
    <property type="entry name" value="Calcium-transporting ATPase, cytoplasmic domain N"/>
    <property type="match status" value="2"/>
</dbReference>
<feature type="transmembrane region" description="Helical" evidence="8">
    <location>
        <begin position="67"/>
        <end position="86"/>
    </location>
</feature>
<evidence type="ECO:0000256" key="5">
    <source>
        <dbReference type="ARBA" id="ARBA00022967"/>
    </source>
</evidence>
<dbReference type="EMBL" id="JARFVB010000008">
    <property type="protein sequence ID" value="MDF0717168.1"/>
    <property type="molecule type" value="Genomic_DNA"/>
</dbReference>
<comment type="caution">
    <text evidence="10">The sequence shown here is derived from an EMBL/GenBank/DDBJ whole genome shotgun (WGS) entry which is preliminary data.</text>
</comment>
<dbReference type="Proteomes" id="UP001221366">
    <property type="component" value="Unassembled WGS sequence"/>
</dbReference>
<evidence type="ECO:0000259" key="9">
    <source>
        <dbReference type="SMART" id="SM00831"/>
    </source>
</evidence>
<feature type="transmembrane region" description="Helical" evidence="8">
    <location>
        <begin position="774"/>
        <end position="799"/>
    </location>
</feature>
<dbReference type="Pfam" id="PF00122">
    <property type="entry name" value="E1-E2_ATPase"/>
    <property type="match status" value="1"/>
</dbReference>
<evidence type="ECO:0000256" key="6">
    <source>
        <dbReference type="ARBA" id="ARBA00022989"/>
    </source>
</evidence>
<dbReference type="Gene3D" id="2.70.150.10">
    <property type="entry name" value="Calcium-transporting ATPase, cytoplasmic transduction domain A"/>
    <property type="match status" value="1"/>
</dbReference>
<dbReference type="InterPro" id="IPR044492">
    <property type="entry name" value="P_typ_ATPase_HD_dom"/>
</dbReference>
<dbReference type="SMART" id="SM00831">
    <property type="entry name" value="Cation_ATPase_N"/>
    <property type="match status" value="1"/>
</dbReference>
<dbReference type="SFLD" id="SFLDS00003">
    <property type="entry name" value="Haloacid_Dehalogenase"/>
    <property type="match status" value="1"/>
</dbReference>
<dbReference type="Pfam" id="PF00702">
    <property type="entry name" value="Hydrolase"/>
    <property type="match status" value="1"/>
</dbReference>
<dbReference type="PANTHER" id="PTHR42861">
    <property type="entry name" value="CALCIUM-TRANSPORTING ATPASE"/>
    <property type="match status" value="1"/>
</dbReference>
<keyword evidence="11" id="KW-1185">Reference proteome</keyword>
<evidence type="ECO:0000256" key="7">
    <source>
        <dbReference type="ARBA" id="ARBA00023136"/>
    </source>
</evidence>
<sequence>MVFNGATKGLNAEQVRESRLKYGYNRIDVKRRAPWIRALQDLLTEPMVILLLIASSIYFMGGNIGDGLFLAVAVILVSIISLYQDAKSQKAIKMLKELTAPKSKVVRDGTIEEVKVEEIVVGDVIMVEEGTSVPADALILESNDLSLNESLLTGESLTVFKDADHGDPLIYQGTLVMSGLALSKVVAIGGETQLGKIGKSVQGIVKERSPLELQIRNFVGKMAVLGAIVFVAIWAVNFLHSHNPVDSLLKALTLAMSVLPEEIPVAFTTFMALGAWRLMKTGVIVKDMKTVETLGSATVICVDKTGTITENSMELAWIFAPVTQRWTRVGEPFNRDELELITMAMWSSEPIAFDPMELALHRAYVQLGKGDERTRYRMVHEYPLSGTPPMMTHVFEDDNGNRIIAAKGAPEAILAVCDLEGEAKAELVEAVSGLAREGYRILGVAQSYFQGSAFPHDQQGLPFEFRGLVAFHDPPKPNINEVLEQFYAAGIKVKILTGDISETTMAIAQQIGLRGAENHIPGGSLLDMPEAELNTAVARNTIFTRVFPEVKLRIINALKRSNEIVAMTGDGVNDGPALKAAHIGVAMGKRGTEIAKEAASLVLVDDDLSKMVQAVAMGRRIYDNLKKAVQYIISIHIPIILVVFLPLVLGWAYPNIFMPKHVIVLELIMGPTCSIIFENEPMEKGTMSRDPRPFAQTFFKPRELAISLLQGLVITMGTLAMYYFTMSQGEGEATVRTVVFATLITSNIFLTLVNRSFHYSMFRTMGYKNTMIPLIILIAVVVTGLLVYTDNLAVLFGFVPLDRKLLWGSMGAGFVAVIWFELWKLIKRSC</sequence>
<dbReference type="InterPro" id="IPR023298">
    <property type="entry name" value="ATPase_P-typ_TM_dom_sf"/>
</dbReference>
<evidence type="ECO:0000256" key="4">
    <source>
        <dbReference type="ARBA" id="ARBA00022840"/>
    </source>
</evidence>
<feature type="transmembrane region" description="Helical" evidence="8">
    <location>
        <begin position="628"/>
        <end position="652"/>
    </location>
</feature>
<keyword evidence="3" id="KW-0547">Nucleotide-binding</keyword>
<proteinExistence type="predicted"/>
<dbReference type="InterPro" id="IPR004014">
    <property type="entry name" value="ATPase_P-typ_cation-transptr_N"/>
</dbReference>
<dbReference type="SFLD" id="SFLDF00027">
    <property type="entry name" value="p-type_atpase"/>
    <property type="match status" value="1"/>
</dbReference>
<feature type="domain" description="Cation-transporting P-type ATPase N-terminal" evidence="9">
    <location>
        <begin position="2"/>
        <end position="63"/>
    </location>
</feature>
<comment type="subcellular location">
    <subcellularLocation>
        <location evidence="1">Membrane</location>
        <topology evidence="1">Multi-pass membrane protein</topology>
    </subcellularLocation>
</comment>
<dbReference type="InterPro" id="IPR036412">
    <property type="entry name" value="HAD-like_sf"/>
</dbReference>
<evidence type="ECO:0000313" key="11">
    <source>
        <dbReference type="Proteomes" id="UP001221366"/>
    </source>
</evidence>
<dbReference type="NCBIfam" id="TIGR01494">
    <property type="entry name" value="ATPase_P-type"/>
    <property type="match status" value="2"/>
</dbReference>
<keyword evidence="7 8" id="KW-0472">Membrane</keyword>
<feature type="transmembrane region" description="Helical" evidence="8">
    <location>
        <begin position="735"/>
        <end position="753"/>
    </location>
</feature>
<keyword evidence="5" id="KW-1278">Translocase</keyword>